<comment type="caution">
    <text evidence="1">The sequence shown here is derived from an EMBL/GenBank/DDBJ whole genome shotgun (WGS) entry which is preliminary data.</text>
</comment>
<evidence type="ECO:0000313" key="1">
    <source>
        <dbReference type="EMBL" id="EYC33099.1"/>
    </source>
</evidence>
<gene>
    <name evidence="1" type="primary">Acey_s0002.g600</name>
    <name evidence="1" type="ORF">Y032_0002g600</name>
</gene>
<organism evidence="1 2">
    <name type="scientific">Ancylostoma ceylanicum</name>
    <dbReference type="NCBI Taxonomy" id="53326"/>
    <lineage>
        <taxon>Eukaryota</taxon>
        <taxon>Metazoa</taxon>
        <taxon>Ecdysozoa</taxon>
        <taxon>Nematoda</taxon>
        <taxon>Chromadorea</taxon>
        <taxon>Rhabditida</taxon>
        <taxon>Rhabditina</taxon>
        <taxon>Rhabditomorpha</taxon>
        <taxon>Strongyloidea</taxon>
        <taxon>Ancylostomatidae</taxon>
        <taxon>Ancylostomatinae</taxon>
        <taxon>Ancylostoma</taxon>
    </lineage>
</organism>
<dbReference type="EMBL" id="JARK01001338">
    <property type="protein sequence ID" value="EYC33099.1"/>
    <property type="molecule type" value="Genomic_DNA"/>
</dbReference>
<proteinExistence type="predicted"/>
<protein>
    <submittedName>
        <fullName evidence="1">Uncharacterized protein</fullName>
    </submittedName>
</protein>
<keyword evidence="2" id="KW-1185">Reference proteome</keyword>
<sequence>MVLRIVVYSAGEPIWQTPQMRGTDAREKKNKKKEKLEEDHLHQLKSSITVVKAHVKRKKKEIKRQLEQGRIENIIYAIWDIILEGGSKITNGLCSVTTMISMDVPYCSTDQTDYNFQTVSFLIGCNVSRRSPPLEMNNESRQK</sequence>
<reference evidence="2" key="1">
    <citation type="journal article" date="2015" name="Nat. Genet.">
        <title>The genome and transcriptome of the zoonotic hookworm Ancylostoma ceylanicum identify infection-specific gene families.</title>
        <authorList>
            <person name="Schwarz E.M."/>
            <person name="Hu Y."/>
            <person name="Antoshechkin I."/>
            <person name="Miller M.M."/>
            <person name="Sternberg P.W."/>
            <person name="Aroian R.V."/>
        </authorList>
    </citation>
    <scope>NUCLEOTIDE SEQUENCE</scope>
    <source>
        <strain evidence="2">HY135</strain>
    </source>
</reference>
<dbReference type="AlphaFoldDB" id="A0A016VZV6"/>
<name>A0A016VZV6_9BILA</name>
<evidence type="ECO:0000313" key="2">
    <source>
        <dbReference type="Proteomes" id="UP000024635"/>
    </source>
</evidence>
<accession>A0A016VZV6</accession>
<dbReference type="Proteomes" id="UP000024635">
    <property type="component" value="Unassembled WGS sequence"/>
</dbReference>